<dbReference type="AlphaFoldDB" id="A0A089NAM8"/>
<evidence type="ECO:0000256" key="4">
    <source>
        <dbReference type="ARBA" id="ARBA00022795"/>
    </source>
</evidence>
<keyword evidence="8" id="KW-0282">Flagellum</keyword>
<dbReference type="GO" id="GO:0044781">
    <property type="term" value="P:bacterial-type flagellum organization"/>
    <property type="evidence" value="ECO:0007669"/>
    <property type="project" value="UniProtKB-KW"/>
</dbReference>
<evidence type="ECO:0000256" key="5">
    <source>
        <dbReference type="ARBA" id="ARBA00023015"/>
    </source>
</evidence>
<dbReference type="EMBL" id="CP009286">
    <property type="protein sequence ID" value="AIQ65889.1"/>
    <property type="molecule type" value="Genomic_DNA"/>
</dbReference>
<dbReference type="InterPro" id="IPR035890">
    <property type="entry name" value="Anti-sigma-28_factor_FlgM_sf"/>
</dbReference>
<evidence type="ECO:0000256" key="6">
    <source>
        <dbReference type="ARBA" id="ARBA00023163"/>
    </source>
</evidence>
<name>A0A089NAM8_9BACL</name>
<dbReference type="InterPro" id="IPR007412">
    <property type="entry name" value="FlgM"/>
</dbReference>
<dbReference type="HOGENOM" id="CLU_169011_6_0_9"/>
<dbReference type="InterPro" id="IPR031316">
    <property type="entry name" value="FlgM_C"/>
</dbReference>
<keyword evidence="8" id="KW-0969">Cilium</keyword>
<dbReference type="STRING" id="169760.PSTEL_25045"/>
<sequence>MKINDTNRVNGINPYQKTVETNAANSVKKSQKKDEVSISAEALEMLRAQQSGDVEKTKKIEELKKLVSSGTYNVDARDLADKLLPYFKNIQQD</sequence>
<keyword evidence="3" id="KW-0678">Repressor</keyword>
<dbReference type="RefSeq" id="WP_038699296.1">
    <property type="nucleotide sequence ID" value="NZ_CP009286.1"/>
</dbReference>
<accession>A0A089NAM8</accession>
<dbReference type="OrthoDB" id="2382241at2"/>
<evidence type="ECO:0000256" key="3">
    <source>
        <dbReference type="ARBA" id="ARBA00022491"/>
    </source>
</evidence>
<evidence type="ECO:0000256" key="1">
    <source>
        <dbReference type="ARBA" id="ARBA00005322"/>
    </source>
</evidence>
<comment type="similarity">
    <text evidence="1">Belongs to the FlgM family.</text>
</comment>
<evidence type="ECO:0000313" key="8">
    <source>
        <dbReference type="EMBL" id="AIQ65889.1"/>
    </source>
</evidence>
<keyword evidence="4" id="KW-1005">Bacterial flagellum biogenesis</keyword>
<keyword evidence="9" id="KW-1185">Reference proteome</keyword>
<dbReference type="Proteomes" id="UP000029507">
    <property type="component" value="Chromosome"/>
</dbReference>
<dbReference type="Pfam" id="PF04316">
    <property type="entry name" value="FlgM"/>
    <property type="match status" value="1"/>
</dbReference>
<gene>
    <name evidence="8" type="ORF">PSTEL_25045</name>
</gene>
<organism evidence="8 9">
    <name type="scientific">Paenibacillus stellifer</name>
    <dbReference type="NCBI Taxonomy" id="169760"/>
    <lineage>
        <taxon>Bacteria</taxon>
        <taxon>Bacillati</taxon>
        <taxon>Bacillota</taxon>
        <taxon>Bacilli</taxon>
        <taxon>Bacillales</taxon>
        <taxon>Paenibacillaceae</taxon>
        <taxon>Paenibacillus</taxon>
    </lineage>
</organism>
<protein>
    <recommendedName>
        <fullName evidence="2">Negative regulator of flagellin synthesis</fullName>
    </recommendedName>
</protein>
<proteinExistence type="inferred from homology"/>
<keyword evidence="6" id="KW-0804">Transcription</keyword>
<dbReference type="SUPFAM" id="SSF101498">
    <property type="entry name" value="Anti-sigma factor FlgM"/>
    <property type="match status" value="1"/>
</dbReference>
<feature type="domain" description="Anti-sigma-28 factor FlgM C-terminal" evidence="7">
    <location>
        <begin position="34"/>
        <end position="84"/>
    </location>
</feature>
<keyword evidence="5" id="KW-0805">Transcription regulation</keyword>
<dbReference type="NCBIfam" id="TIGR03824">
    <property type="entry name" value="FlgM_jcvi"/>
    <property type="match status" value="1"/>
</dbReference>
<dbReference type="KEGG" id="pste:PSTEL_25045"/>
<evidence type="ECO:0000256" key="2">
    <source>
        <dbReference type="ARBA" id="ARBA00017823"/>
    </source>
</evidence>
<reference evidence="8 9" key="1">
    <citation type="submission" date="2014-08" db="EMBL/GenBank/DDBJ databases">
        <title>Comparative genomics of the Paenibacillus odorifer group.</title>
        <authorList>
            <person name="den Bakker H.C."/>
            <person name="Tsai Y.-C."/>
            <person name="Martin N."/>
            <person name="Korlach J."/>
            <person name="Wiedmann M."/>
        </authorList>
    </citation>
    <scope>NUCLEOTIDE SEQUENCE [LARGE SCALE GENOMIC DNA]</scope>
    <source>
        <strain evidence="8 9">DSM 14472</strain>
    </source>
</reference>
<dbReference type="GO" id="GO:0045892">
    <property type="term" value="P:negative regulation of DNA-templated transcription"/>
    <property type="evidence" value="ECO:0007669"/>
    <property type="project" value="InterPro"/>
</dbReference>
<keyword evidence="8" id="KW-0966">Cell projection</keyword>
<evidence type="ECO:0000259" key="7">
    <source>
        <dbReference type="Pfam" id="PF04316"/>
    </source>
</evidence>
<evidence type="ECO:0000313" key="9">
    <source>
        <dbReference type="Proteomes" id="UP000029507"/>
    </source>
</evidence>